<feature type="domain" description="CCHC-type" evidence="3">
    <location>
        <begin position="88"/>
        <end position="103"/>
    </location>
</feature>
<dbReference type="SMART" id="SM00343">
    <property type="entry name" value="ZnF_C2HC"/>
    <property type="match status" value="1"/>
</dbReference>
<keyword evidence="2" id="KW-0479">Metal-binding</keyword>
<dbReference type="SUPFAM" id="SSF57756">
    <property type="entry name" value="Retrovirus zinc finger-like domains"/>
    <property type="match status" value="1"/>
</dbReference>
<dbReference type="GO" id="GO:0006397">
    <property type="term" value="P:mRNA processing"/>
    <property type="evidence" value="ECO:0007669"/>
    <property type="project" value="UniProtKB-KW"/>
</dbReference>
<dbReference type="Pfam" id="PF00098">
    <property type="entry name" value="zf-CCHC"/>
    <property type="match status" value="1"/>
</dbReference>
<dbReference type="InterPro" id="IPR036875">
    <property type="entry name" value="Znf_CCHC_sf"/>
</dbReference>
<evidence type="ECO:0000313" key="5">
    <source>
        <dbReference type="EnsemblFungi" id="PTTG_30441-t43_1-p1"/>
    </source>
</evidence>
<dbReference type="Gene3D" id="4.10.60.10">
    <property type="entry name" value="Zinc finger, CCHC-type"/>
    <property type="match status" value="1"/>
</dbReference>
<feature type="non-terminal residue" evidence="4">
    <location>
        <position position="138"/>
    </location>
</feature>
<dbReference type="InterPro" id="IPR001878">
    <property type="entry name" value="Znf_CCHC"/>
</dbReference>
<dbReference type="EnsemblFungi" id="PTTG_30441-t43_1">
    <property type="protein sequence ID" value="PTTG_30441-t43_1-p1"/>
    <property type="gene ID" value="PTTG_30441"/>
</dbReference>
<protein>
    <submittedName>
        <fullName evidence="5">CCHC-type domain-containing protein</fullName>
    </submittedName>
</protein>
<dbReference type="OrthoDB" id="8026949at2759"/>
<reference evidence="4" key="1">
    <citation type="submission" date="2009-11" db="EMBL/GenBank/DDBJ databases">
        <authorList>
            <consortium name="The Broad Institute Genome Sequencing Platform"/>
            <person name="Ward D."/>
            <person name="Feldgarden M."/>
            <person name="Earl A."/>
            <person name="Young S.K."/>
            <person name="Zeng Q."/>
            <person name="Koehrsen M."/>
            <person name="Alvarado L."/>
            <person name="Berlin A."/>
            <person name="Bochicchio J."/>
            <person name="Borenstein D."/>
            <person name="Chapman S.B."/>
            <person name="Chen Z."/>
            <person name="Engels R."/>
            <person name="Freedman E."/>
            <person name="Gellesch M."/>
            <person name="Goldberg J."/>
            <person name="Griggs A."/>
            <person name="Gujja S."/>
            <person name="Heilman E."/>
            <person name="Heiman D."/>
            <person name="Hepburn T."/>
            <person name="Howarth C."/>
            <person name="Jen D."/>
            <person name="Larson L."/>
            <person name="Lewis B."/>
            <person name="Mehta T."/>
            <person name="Park D."/>
            <person name="Pearson M."/>
            <person name="Roberts A."/>
            <person name="Saif S."/>
            <person name="Shea T."/>
            <person name="Shenoy N."/>
            <person name="Sisk P."/>
            <person name="Stolte C."/>
            <person name="Sykes S."/>
            <person name="Thomson T."/>
            <person name="Walk T."/>
            <person name="White J."/>
            <person name="Yandava C."/>
            <person name="Izard J."/>
            <person name="Baranova O.V."/>
            <person name="Blanton J.M."/>
            <person name="Tanner A.C."/>
            <person name="Dewhirst F.E."/>
            <person name="Haas B."/>
            <person name="Nusbaum C."/>
            <person name="Birren B."/>
        </authorList>
    </citation>
    <scope>NUCLEOTIDE SEQUENCE [LARGE SCALE GENOMIC DNA]</scope>
    <source>
        <strain evidence="4">1-1 BBBD Race 1</strain>
    </source>
</reference>
<accession>A0A180FZH2</accession>
<dbReference type="GO" id="GO:0008270">
    <property type="term" value="F:zinc ion binding"/>
    <property type="evidence" value="ECO:0007669"/>
    <property type="project" value="UniProtKB-KW"/>
</dbReference>
<keyword evidence="2" id="KW-0863">Zinc-finger</keyword>
<gene>
    <name evidence="4" type="ORF">PTTG_30441</name>
</gene>
<evidence type="ECO:0000256" key="1">
    <source>
        <dbReference type="ARBA" id="ARBA00022664"/>
    </source>
</evidence>
<organism evidence="4">
    <name type="scientific">Puccinia triticina (isolate 1-1 / race 1 (BBBD))</name>
    <name type="common">Brown leaf rust fungus</name>
    <dbReference type="NCBI Taxonomy" id="630390"/>
    <lineage>
        <taxon>Eukaryota</taxon>
        <taxon>Fungi</taxon>
        <taxon>Dikarya</taxon>
        <taxon>Basidiomycota</taxon>
        <taxon>Pucciniomycotina</taxon>
        <taxon>Pucciniomycetes</taxon>
        <taxon>Pucciniales</taxon>
        <taxon>Pucciniaceae</taxon>
        <taxon>Puccinia</taxon>
    </lineage>
</organism>
<name>A0A180FZH2_PUCT1</name>
<keyword evidence="6" id="KW-1185">Reference proteome</keyword>
<dbReference type="GO" id="GO:0003676">
    <property type="term" value="F:nucleic acid binding"/>
    <property type="evidence" value="ECO:0007669"/>
    <property type="project" value="InterPro"/>
</dbReference>
<evidence type="ECO:0000313" key="4">
    <source>
        <dbReference type="EMBL" id="OAV85549.1"/>
    </source>
</evidence>
<dbReference type="AlphaFoldDB" id="A0A180FZH2"/>
<keyword evidence="2" id="KW-0862">Zinc</keyword>
<evidence type="ECO:0000313" key="6">
    <source>
        <dbReference type="Proteomes" id="UP000005240"/>
    </source>
</evidence>
<dbReference type="EMBL" id="ADAS02003691">
    <property type="protein sequence ID" value="OAV85549.1"/>
    <property type="molecule type" value="Genomic_DNA"/>
</dbReference>
<reference evidence="5 6" key="3">
    <citation type="journal article" date="2017" name="G3 (Bethesda)">
        <title>Comparative analysis highlights variable genome content of wheat rusts and divergence of the mating loci.</title>
        <authorList>
            <person name="Cuomo C.A."/>
            <person name="Bakkeren G."/>
            <person name="Khalil H.B."/>
            <person name="Panwar V."/>
            <person name="Joly D."/>
            <person name="Linning R."/>
            <person name="Sakthikumar S."/>
            <person name="Song X."/>
            <person name="Adiconis X."/>
            <person name="Fan L."/>
            <person name="Goldberg J.M."/>
            <person name="Levin J.Z."/>
            <person name="Young S."/>
            <person name="Zeng Q."/>
            <person name="Anikster Y."/>
            <person name="Bruce M."/>
            <person name="Wang M."/>
            <person name="Yin C."/>
            <person name="McCallum B."/>
            <person name="Szabo L.J."/>
            <person name="Hulbert S."/>
            <person name="Chen X."/>
            <person name="Fellers J.P."/>
        </authorList>
    </citation>
    <scope>NUCLEOTIDE SEQUENCE</scope>
    <source>
        <strain evidence="6">Isolate 1-1 / race 1 (BBBD)</strain>
        <strain evidence="5">isolate 1-1 / race 1 (BBBD)</strain>
    </source>
</reference>
<reference evidence="5" key="4">
    <citation type="submission" date="2025-05" db="UniProtKB">
        <authorList>
            <consortium name="EnsemblFungi"/>
        </authorList>
    </citation>
    <scope>IDENTIFICATION</scope>
    <source>
        <strain evidence="5">isolate 1-1 / race 1 (BBBD)</strain>
    </source>
</reference>
<proteinExistence type="predicted"/>
<sequence length="138" mass="15011">MWISHVQVAANDLFMVKELLTNCQIANHLVRGLKLSWSNVLDAIVYTATEMSLEDIIGAMEAHKISLNGNKATNMASDSVAYIKCVACSNCGKHGHQSNNCPKPKNFGKTKAGATTAVKLGDYESGSYNNNNKVNMIY</sequence>
<evidence type="ECO:0000259" key="3">
    <source>
        <dbReference type="PROSITE" id="PS50158"/>
    </source>
</evidence>
<dbReference type="PROSITE" id="PS50158">
    <property type="entry name" value="ZF_CCHC"/>
    <property type="match status" value="1"/>
</dbReference>
<keyword evidence="1" id="KW-0507">mRNA processing</keyword>
<reference evidence="4" key="2">
    <citation type="submission" date="2016-05" db="EMBL/GenBank/DDBJ databases">
        <title>Comparative analysis highlights variable genome content of wheat rusts and divergence of the mating loci.</title>
        <authorList>
            <person name="Cuomo C.A."/>
            <person name="Bakkeren G."/>
            <person name="Szabo L."/>
            <person name="Khalil H."/>
            <person name="Joly D."/>
            <person name="Goldberg J."/>
            <person name="Young S."/>
            <person name="Zeng Q."/>
            <person name="Fellers J."/>
        </authorList>
    </citation>
    <scope>NUCLEOTIDE SEQUENCE [LARGE SCALE GENOMIC DNA]</scope>
    <source>
        <strain evidence="4">1-1 BBBD Race 1</strain>
    </source>
</reference>
<dbReference type="VEuPathDB" id="FungiDB:PTTG_30441"/>
<evidence type="ECO:0000256" key="2">
    <source>
        <dbReference type="PROSITE-ProRule" id="PRU00047"/>
    </source>
</evidence>
<dbReference type="Proteomes" id="UP000005240">
    <property type="component" value="Unassembled WGS sequence"/>
</dbReference>